<feature type="domain" description="GST C-terminal" evidence="3">
    <location>
        <begin position="84"/>
        <end position="205"/>
    </location>
</feature>
<gene>
    <name evidence="4" type="ORF">V2H45_22110</name>
</gene>
<comment type="similarity">
    <text evidence="1">Belongs to the GST superfamily.</text>
</comment>
<dbReference type="SFLD" id="SFLDS00019">
    <property type="entry name" value="Glutathione_Transferase_(cytos"/>
    <property type="match status" value="1"/>
</dbReference>
<dbReference type="Pfam" id="PF02798">
    <property type="entry name" value="GST_N"/>
    <property type="match status" value="1"/>
</dbReference>
<dbReference type="CDD" id="cd00570">
    <property type="entry name" value="GST_N_family"/>
    <property type="match status" value="1"/>
</dbReference>
<organism evidence="4 5">
    <name type="scientific">Tumidithrix elongata BACA0141</name>
    <dbReference type="NCBI Taxonomy" id="2716417"/>
    <lineage>
        <taxon>Bacteria</taxon>
        <taxon>Bacillati</taxon>
        <taxon>Cyanobacteriota</taxon>
        <taxon>Cyanophyceae</taxon>
        <taxon>Pseudanabaenales</taxon>
        <taxon>Pseudanabaenaceae</taxon>
        <taxon>Tumidithrix</taxon>
        <taxon>Tumidithrix elongata</taxon>
    </lineage>
</organism>
<proteinExistence type="inferred from homology"/>
<dbReference type="InterPro" id="IPR040079">
    <property type="entry name" value="Glutathione_S-Trfase"/>
</dbReference>
<reference evidence="4" key="1">
    <citation type="submission" date="2024-01" db="EMBL/GenBank/DDBJ databases">
        <title>Bank of Algae and Cyanobacteria of the Azores (BACA) strain genomes.</title>
        <authorList>
            <person name="Luz R."/>
            <person name="Cordeiro R."/>
            <person name="Fonseca A."/>
            <person name="Goncalves V."/>
        </authorList>
    </citation>
    <scope>NUCLEOTIDE SEQUENCE</scope>
    <source>
        <strain evidence="4">BACA0141</strain>
    </source>
</reference>
<dbReference type="Pfam" id="PF00043">
    <property type="entry name" value="GST_C"/>
    <property type="match status" value="1"/>
</dbReference>
<dbReference type="InterPro" id="IPR010987">
    <property type="entry name" value="Glutathione-S-Trfase_C-like"/>
</dbReference>
<comment type="caution">
    <text evidence="4">The sequence shown here is derived from an EMBL/GenBank/DDBJ whole genome shotgun (WGS) entry which is preliminary data.</text>
</comment>
<evidence type="ECO:0000313" key="5">
    <source>
        <dbReference type="Proteomes" id="UP001333818"/>
    </source>
</evidence>
<dbReference type="AlphaFoldDB" id="A0AAW9PY83"/>
<dbReference type="InterPro" id="IPR036282">
    <property type="entry name" value="Glutathione-S-Trfase_C_sf"/>
</dbReference>
<dbReference type="SUPFAM" id="SSF52833">
    <property type="entry name" value="Thioredoxin-like"/>
    <property type="match status" value="1"/>
</dbReference>
<sequence length="205" mass="23755">MKLYYFPPSPNTRKAHAVAIHLQLPVDLQLVDLQKGEQHAPAFHKLNPTGRTPVLEDGDFILWESTAIMQYLASQIPNTLWSEDVKTRADIMRWQSWQLAHWHHACQPLQFENFVKPLLQLGEPDLQVVQRATELFHKEATVLNEHLAERKFLVNDTLTLADFSVASELTYAIPGRFPLENYAHIRAWYARMEQLHAWEKTAPRG</sequence>
<dbReference type="InterPro" id="IPR004046">
    <property type="entry name" value="GST_C"/>
</dbReference>
<dbReference type="InterPro" id="IPR036249">
    <property type="entry name" value="Thioredoxin-like_sf"/>
</dbReference>
<name>A0AAW9PY83_9CYAN</name>
<evidence type="ECO:0000259" key="3">
    <source>
        <dbReference type="PROSITE" id="PS50405"/>
    </source>
</evidence>
<dbReference type="PROSITE" id="PS50404">
    <property type="entry name" value="GST_NTER"/>
    <property type="match status" value="1"/>
</dbReference>
<dbReference type="PANTHER" id="PTHR44051">
    <property type="entry name" value="GLUTATHIONE S-TRANSFERASE-RELATED"/>
    <property type="match status" value="1"/>
</dbReference>
<protein>
    <submittedName>
        <fullName evidence="4">Glutathione S-transferase family protein</fullName>
    </submittedName>
</protein>
<dbReference type="SFLD" id="SFLDG01150">
    <property type="entry name" value="Main.1:_Beta-like"/>
    <property type="match status" value="1"/>
</dbReference>
<dbReference type="InterPro" id="IPR004045">
    <property type="entry name" value="Glutathione_S-Trfase_N"/>
</dbReference>
<evidence type="ECO:0000313" key="4">
    <source>
        <dbReference type="EMBL" id="MEE3719442.1"/>
    </source>
</evidence>
<dbReference type="EMBL" id="JAZBJZ010000133">
    <property type="protein sequence ID" value="MEE3719442.1"/>
    <property type="molecule type" value="Genomic_DNA"/>
</dbReference>
<evidence type="ECO:0000256" key="1">
    <source>
        <dbReference type="RuleBase" id="RU003494"/>
    </source>
</evidence>
<dbReference type="PANTHER" id="PTHR44051:SF8">
    <property type="entry name" value="GLUTATHIONE S-TRANSFERASE GSTA"/>
    <property type="match status" value="1"/>
</dbReference>
<dbReference type="Proteomes" id="UP001333818">
    <property type="component" value="Unassembled WGS sequence"/>
</dbReference>
<keyword evidence="5" id="KW-1185">Reference proteome</keyword>
<dbReference type="SFLD" id="SFLDG00358">
    <property type="entry name" value="Main_(cytGST)"/>
    <property type="match status" value="1"/>
</dbReference>
<dbReference type="Gene3D" id="1.20.1050.10">
    <property type="match status" value="1"/>
</dbReference>
<dbReference type="SUPFAM" id="SSF47616">
    <property type="entry name" value="GST C-terminal domain-like"/>
    <property type="match status" value="1"/>
</dbReference>
<accession>A0AAW9PY83</accession>
<evidence type="ECO:0000259" key="2">
    <source>
        <dbReference type="PROSITE" id="PS50404"/>
    </source>
</evidence>
<dbReference type="RefSeq" id="WP_330485877.1">
    <property type="nucleotide sequence ID" value="NZ_JAZBJZ010000133.1"/>
</dbReference>
<dbReference type="PROSITE" id="PS50405">
    <property type="entry name" value="GST_CTER"/>
    <property type="match status" value="1"/>
</dbReference>
<dbReference type="Gene3D" id="3.40.30.10">
    <property type="entry name" value="Glutaredoxin"/>
    <property type="match status" value="1"/>
</dbReference>
<feature type="domain" description="GST N-terminal" evidence="2">
    <location>
        <begin position="1"/>
        <end position="80"/>
    </location>
</feature>